<name>A0A2J6X1N6_9CHLR</name>
<gene>
    <name evidence="1" type="ORF">C0184_11670</name>
</gene>
<sequence>MPVVINLTSASHGGTSSSCGTGDHRSCGPDCGCGCPYTGMVERGRVEPVALIEQCHPNRWLALVIPPGEDEEHPEQAMLVAYSSDPDEVWDAVSRITFNQVVHVYFNGALEAFLEQFEDM</sequence>
<evidence type="ECO:0000313" key="2">
    <source>
        <dbReference type="Proteomes" id="UP000243376"/>
    </source>
</evidence>
<comment type="caution">
    <text evidence="1">The sequence shown here is derived from an EMBL/GenBank/DDBJ whole genome shotgun (WGS) entry which is preliminary data.</text>
</comment>
<accession>A0A2J6X1N6</accession>
<dbReference type="EMBL" id="PNIQ01000785">
    <property type="protein sequence ID" value="PMP77755.1"/>
    <property type="molecule type" value="Genomic_DNA"/>
</dbReference>
<proteinExistence type="predicted"/>
<organism evidence="1 2">
    <name type="scientific">Chloroflexus aggregans</name>
    <dbReference type="NCBI Taxonomy" id="152260"/>
    <lineage>
        <taxon>Bacteria</taxon>
        <taxon>Bacillati</taxon>
        <taxon>Chloroflexota</taxon>
        <taxon>Chloroflexia</taxon>
        <taxon>Chloroflexales</taxon>
        <taxon>Chloroflexineae</taxon>
        <taxon>Chloroflexaceae</taxon>
        <taxon>Chloroflexus</taxon>
    </lineage>
</organism>
<evidence type="ECO:0000313" key="1">
    <source>
        <dbReference type="EMBL" id="PMP77755.1"/>
    </source>
</evidence>
<protein>
    <submittedName>
        <fullName evidence="1">Uncharacterized protein</fullName>
    </submittedName>
</protein>
<dbReference type="Proteomes" id="UP000243376">
    <property type="component" value="Unassembled WGS sequence"/>
</dbReference>
<reference evidence="1 2" key="1">
    <citation type="submission" date="2018-01" db="EMBL/GenBank/DDBJ databases">
        <title>Metagenomic assembled genomes from two thermal pools in the Uzon Caldera, Kamchatka, Russia.</title>
        <authorList>
            <person name="Wilkins L."/>
            <person name="Ettinger C."/>
        </authorList>
    </citation>
    <scope>NUCLEOTIDE SEQUENCE [LARGE SCALE GENOMIC DNA]</scope>
    <source>
        <strain evidence="1">ZAV-02</strain>
    </source>
</reference>
<dbReference type="AlphaFoldDB" id="A0A2J6X1N6"/>